<dbReference type="EMBL" id="PKPP01001033">
    <property type="protein sequence ID" value="PWA86304.1"/>
    <property type="molecule type" value="Genomic_DNA"/>
</dbReference>
<organism evidence="3 4">
    <name type="scientific">Artemisia annua</name>
    <name type="common">Sweet wormwood</name>
    <dbReference type="NCBI Taxonomy" id="35608"/>
    <lineage>
        <taxon>Eukaryota</taxon>
        <taxon>Viridiplantae</taxon>
        <taxon>Streptophyta</taxon>
        <taxon>Embryophyta</taxon>
        <taxon>Tracheophyta</taxon>
        <taxon>Spermatophyta</taxon>
        <taxon>Magnoliopsida</taxon>
        <taxon>eudicotyledons</taxon>
        <taxon>Gunneridae</taxon>
        <taxon>Pentapetalae</taxon>
        <taxon>asterids</taxon>
        <taxon>campanulids</taxon>
        <taxon>Asterales</taxon>
        <taxon>Asteraceae</taxon>
        <taxon>Asteroideae</taxon>
        <taxon>Anthemideae</taxon>
        <taxon>Artemisiinae</taxon>
        <taxon>Artemisia</taxon>
    </lineage>
</organism>
<sequence>MDGPRGVDSHLKAYERAQQMLRDLESEMMNTGSDSVEQRKLFDAFLGSSAIWQPRPCKEHNVSLPPLNPRKTHDDFANQNANSNIIANKSVMGEFRNSLDIGANPFNASNLVKVPPYMPEGLKRRRSGDTANMEASKIRRRSVSPERNVDFTEFFPDRKDSEEAIIAAVLGLSSEPGNVVEKSQSGKVVEKKIKKRLKVFQDITSSLSPRA</sequence>
<evidence type="ECO:0000313" key="4">
    <source>
        <dbReference type="Proteomes" id="UP000245207"/>
    </source>
</evidence>
<feature type="region of interest" description="Disordered" evidence="2">
    <location>
        <begin position="119"/>
        <end position="141"/>
    </location>
</feature>
<feature type="coiled-coil region" evidence="1">
    <location>
        <begin position="7"/>
        <end position="34"/>
    </location>
</feature>
<reference evidence="3 4" key="1">
    <citation type="journal article" date="2018" name="Mol. Plant">
        <title>The genome of Artemisia annua provides insight into the evolution of Asteraceae family and artemisinin biosynthesis.</title>
        <authorList>
            <person name="Shen Q."/>
            <person name="Zhang L."/>
            <person name="Liao Z."/>
            <person name="Wang S."/>
            <person name="Yan T."/>
            <person name="Shi P."/>
            <person name="Liu M."/>
            <person name="Fu X."/>
            <person name="Pan Q."/>
            <person name="Wang Y."/>
            <person name="Lv Z."/>
            <person name="Lu X."/>
            <person name="Zhang F."/>
            <person name="Jiang W."/>
            <person name="Ma Y."/>
            <person name="Chen M."/>
            <person name="Hao X."/>
            <person name="Li L."/>
            <person name="Tang Y."/>
            <person name="Lv G."/>
            <person name="Zhou Y."/>
            <person name="Sun X."/>
            <person name="Brodelius P.E."/>
            <person name="Rose J.K.C."/>
            <person name="Tang K."/>
        </authorList>
    </citation>
    <scope>NUCLEOTIDE SEQUENCE [LARGE SCALE GENOMIC DNA]</scope>
    <source>
        <strain evidence="4">cv. Huhao1</strain>
        <tissue evidence="3">Leaf</tissue>
    </source>
</reference>
<gene>
    <name evidence="3" type="ORF">CTI12_AA140800</name>
</gene>
<keyword evidence="4" id="KW-1185">Reference proteome</keyword>
<evidence type="ECO:0000313" key="3">
    <source>
        <dbReference type="EMBL" id="PWA86304.1"/>
    </source>
</evidence>
<evidence type="ECO:0000256" key="1">
    <source>
        <dbReference type="SAM" id="Coils"/>
    </source>
</evidence>
<dbReference type="Proteomes" id="UP000245207">
    <property type="component" value="Unassembled WGS sequence"/>
</dbReference>
<proteinExistence type="predicted"/>
<keyword evidence="1" id="KW-0175">Coiled coil</keyword>
<evidence type="ECO:0000256" key="2">
    <source>
        <dbReference type="SAM" id="MobiDB-lite"/>
    </source>
</evidence>
<dbReference type="STRING" id="35608.A0A2U1PKL6"/>
<accession>A0A2U1PKL6</accession>
<protein>
    <submittedName>
        <fullName evidence="3">Tetratricopeptide-like helical</fullName>
    </submittedName>
</protein>
<dbReference type="AlphaFoldDB" id="A0A2U1PKL6"/>
<comment type="caution">
    <text evidence="3">The sequence shown here is derived from an EMBL/GenBank/DDBJ whole genome shotgun (WGS) entry which is preliminary data.</text>
</comment>
<name>A0A2U1PKL6_ARTAN</name>